<evidence type="ECO:0000313" key="3">
    <source>
        <dbReference type="Proteomes" id="UP001346149"/>
    </source>
</evidence>
<organism evidence="2 3">
    <name type="scientific">Trapa natans</name>
    <name type="common">Water chestnut</name>
    <dbReference type="NCBI Taxonomy" id="22666"/>
    <lineage>
        <taxon>Eukaryota</taxon>
        <taxon>Viridiplantae</taxon>
        <taxon>Streptophyta</taxon>
        <taxon>Embryophyta</taxon>
        <taxon>Tracheophyta</taxon>
        <taxon>Spermatophyta</taxon>
        <taxon>Magnoliopsida</taxon>
        <taxon>eudicotyledons</taxon>
        <taxon>Gunneridae</taxon>
        <taxon>Pentapetalae</taxon>
        <taxon>rosids</taxon>
        <taxon>malvids</taxon>
        <taxon>Myrtales</taxon>
        <taxon>Lythraceae</taxon>
        <taxon>Trapa</taxon>
    </lineage>
</organism>
<evidence type="ECO:0000259" key="1">
    <source>
        <dbReference type="Pfam" id="PF25475"/>
    </source>
</evidence>
<evidence type="ECO:0000313" key="2">
    <source>
        <dbReference type="EMBL" id="KAK4801185.1"/>
    </source>
</evidence>
<proteinExistence type="predicted"/>
<dbReference type="PANTHER" id="PTHR35481:SF1">
    <property type="entry name" value="DNA-DIRECTED RNA POLYMERASE SUBUNIT ALPHA"/>
    <property type="match status" value="1"/>
</dbReference>
<feature type="domain" description="DUF7903" evidence="1">
    <location>
        <begin position="46"/>
        <end position="398"/>
    </location>
</feature>
<dbReference type="Pfam" id="PF25475">
    <property type="entry name" value="DUF7903"/>
    <property type="match status" value="1"/>
</dbReference>
<keyword evidence="3" id="KW-1185">Reference proteome</keyword>
<reference evidence="2 3" key="1">
    <citation type="journal article" date="2023" name="Hortic Res">
        <title>Pangenome of water caltrop reveals structural variations and asymmetric subgenome divergence after allopolyploidization.</title>
        <authorList>
            <person name="Zhang X."/>
            <person name="Chen Y."/>
            <person name="Wang L."/>
            <person name="Yuan Y."/>
            <person name="Fang M."/>
            <person name="Shi L."/>
            <person name="Lu R."/>
            <person name="Comes H.P."/>
            <person name="Ma Y."/>
            <person name="Chen Y."/>
            <person name="Huang G."/>
            <person name="Zhou Y."/>
            <person name="Zheng Z."/>
            <person name="Qiu Y."/>
        </authorList>
    </citation>
    <scope>NUCLEOTIDE SEQUENCE [LARGE SCALE GENOMIC DNA]</scope>
    <source>
        <strain evidence="2">F231</strain>
    </source>
</reference>
<protein>
    <recommendedName>
        <fullName evidence="1">DUF7903 domain-containing protein</fullName>
    </recommendedName>
</protein>
<accession>A0AAN7RFT4</accession>
<sequence length="411" mass="46922">MAYVPPHMRKGSRVRSPTGEMAFLPRFRKSLDLGSPGQKPGCGYIKKFSYADNAITKWFAVGLNGLEVDLGNLVLQQAALEIIERQGGVKPFVLLNLSHHDDGKVNQDISRLPWKCISQRVLQDLIHCSEYVRNEIEGPNQNLKGIRSRLVARIGKIFFIPWKSCTPEEDLGKASVDEFYLGKLKKCFYTGVPASYVDAIVDEVVPKVGFEFRNLKDIYHVKLSDRSQQEAVFMCKCRILDNRLQFYKMEMTQVRHMVYNISCIEKNMDLRLMLSTKRTLTSLQDDEMDSIRNLIASSVLCLSSRGGLRWPYGKATSSDGRFSVIGVWHTICRVYESPLLYLKVRDADRYDFSTDIGETTREVNLSLKGLLSQLLEKVENDKVLTTLEDVLKLLWEHFLPSNAIQNLKDLP</sequence>
<dbReference type="InterPro" id="IPR057225">
    <property type="entry name" value="DUF7903"/>
</dbReference>
<dbReference type="EMBL" id="JAXQNO010000003">
    <property type="protein sequence ID" value="KAK4801185.1"/>
    <property type="molecule type" value="Genomic_DNA"/>
</dbReference>
<dbReference type="Proteomes" id="UP001346149">
    <property type="component" value="Unassembled WGS sequence"/>
</dbReference>
<name>A0AAN7RFT4_TRANT</name>
<dbReference type="PANTHER" id="PTHR35481">
    <property type="entry name" value="DNA-DIRECTED RNA POLYMERASE SUBUNIT ALPHA"/>
    <property type="match status" value="1"/>
</dbReference>
<dbReference type="AlphaFoldDB" id="A0AAN7RFT4"/>
<comment type="caution">
    <text evidence="2">The sequence shown here is derived from an EMBL/GenBank/DDBJ whole genome shotgun (WGS) entry which is preliminary data.</text>
</comment>
<gene>
    <name evidence="2" type="ORF">SAY86_021672</name>
</gene>